<dbReference type="RefSeq" id="WP_109533700.1">
    <property type="nucleotide sequence ID" value="NZ_CAXPUO010000082.1"/>
</dbReference>
<dbReference type="OrthoDB" id="9782583at2"/>
<protein>
    <submittedName>
        <fullName evidence="2">Molecular chaperone DjlA</fullName>
    </submittedName>
</protein>
<dbReference type="Proteomes" id="UP000244940">
    <property type="component" value="Unassembled WGS sequence"/>
</dbReference>
<dbReference type="SUPFAM" id="SSF46565">
    <property type="entry name" value="Chaperone J-domain"/>
    <property type="match status" value="1"/>
</dbReference>
<dbReference type="GeneID" id="94365745"/>
<dbReference type="CDD" id="cd07316">
    <property type="entry name" value="terB_like_DjlA"/>
    <property type="match status" value="1"/>
</dbReference>
<accession>A0A2U2C8K1</accession>
<evidence type="ECO:0000313" key="3">
    <source>
        <dbReference type="Proteomes" id="UP000244940"/>
    </source>
</evidence>
<keyword evidence="3" id="KW-1185">Reference proteome</keyword>
<dbReference type="Gene3D" id="1.10.287.110">
    <property type="entry name" value="DnaJ domain"/>
    <property type="match status" value="1"/>
</dbReference>
<dbReference type="Pfam" id="PF05099">
    <property type="entry name" value="TerB"/>
    <property type="match status" value="1"/>
</dbReference>
<reference evidence="2 3" key="1">
    <citation type="submission" date="2018-05" db="EMBL/GenBank/DDBJ databases">
        <title>Pararhodobacter marina sp. nov., isolated from deep-sea water of the Indian Ocean.</title>
        <authorList>
            <person name="Lai Q.Sr."/>
            <person name="Liu X."/>
            <person name="Shao Z."/>
        </authorList>
    </citation>
    <scope>NUCLEOTIDE SEQUENCE [LARGE SCALE GENOMIC DNA]</scope>
    <source>
        <strain evidence="2 3">CIC4N-9</strain>
    </source>
</reference>
<evidence type="ECO:0000313" key="2">
    <source>
        <dbReference type="EMBL" id="PWE28193.1"/>
    </source>
</evidence>
<dbReference type="PRINTS" id="PR00625">
    <property type="entry name" value="JDOMAIN"/>
</dbReference>
<dbReference type="SMART" id="SM00271">
    <property type="entry name" value="DnaJ"/>
    <property type="match status" value="1"/>
</dbReference>
<dbReference type="CDD" id="cd06257">
    <property type="entry name" value="DnaJ"/>
    <property type="match status" value="1"/>
</dbReference>
<dbReference type="InterPro" id="IPR036869">
    <property type="entry name" value="J_dom_sf"/>
</dbReference>
<dbReference type="SUPFAM" id="SSF158682">
    <property type="entry name" value="TerB-like"/>
    <property type="match status" value="1"/>
</dbReference>
<comment type="caution">
    <text evidence="2">The sequence shown here is derived from an EMBL/GenBank/DDBJ whole genome shotgun (WGS) entry which is preliminary data.</text>
</comment>
<dbReference type="EMBL" id="QEYD01000007">
    <property type="protein sequence ID" value="PWE28193.1"/>
    <property type="molecule type" value="Genomic_DNA"/>
</dbReference>
<dbReference type="Pfam" id="PF00226">
    <property type="entry name" value="DnaJ"/>
    <property type="match status" value="1"/>
</dbReference>
<dbReference type="AlphaFoldDB" id="A0A2U2C8K1"/>
<name>A0A2U2C8K1_9RHOB</name>
<gene>
    <name evidence="2" type="ORF">C4N9_12670</name>
</gene>
<feature type="domain" description="J" evidence="1">
    <location>
        <begin position="162"/>
        <end position="226"/>
    </location>
</feature>
<dbReference type="Gene3D" id="1.10.3680.10">
    <property type="entry name" value="TerB-like"/>
    <property type="match status" value="1"/>
</dbReference>
<sequence length="227" mass="25117">MSLWSRITDAIEALRSGEPLSVVFDRLRQRPERTIAFTIGVIALGAKLAKADGTVTRDEVTMFRSVFTIPPEDEKHAARVFNLARQDVAGFDAYARKIAALFPSGDPVLRDLLDGLFHVALADGDMHPAEEAFLQEVASIFGLGQGCYRSIYARLVPGAAPDPYELLELPPDASLDEARRAFRRMVREAHPDALRARGVPDEAVTLAEERLKALNQAWEEVQQRHAA</sequence>
<organism evidence="2 3">
    <name type="scientific">Pararhodobacter marinus</name>
    <dbReference type="NCBI Taxonomy" id="2184063"/>
    <lineage>
        <taxon>Bacteria</taxon>
        <taxon>Pseudomonadati</taxon>
        <taxon>Pseudomonadota</taxon>
        <taxon>Alphaproteobacteria</taxon>
        <taxon>Rhodobacterales</taxon>
        <taxon>Paracoccaceae</taxon>
        <taxon>Pararhodobacter</taxon>
    </lineage>
</organism>
<dbReference type="PROSITE" id="PS50076">
    <property type="entry name" value="DNAJ_2"/>
    <property type="match status" value="1"/>
</dbReference>
<dbReference type="InterPro" id="IPR001623">
    <property type="entry name" value="DnaJ_domain"/>
</dbReference>
<dbReference type="InterPro" id="IPR029024">
    <property type="entry name" value="TerB-like"/>
</dbReference>
<proteinExistence type="predicted"/>
<dbReference type="InterPro" id="IPR007791">
    <property type="entry name" value="DjlA_N"/>
</dbReference>
<evidence type="ECO:0000259" key="1">
    <source>
        <dbReference type="PROSITE" id="PS50076"/>
    </source>
</evidence>